<sequence length="265" mass="28584">MTTEPVSADPLKRRVIRSGLLRAEDRNTTVPTLAPRFKLSTLTLAGADMQSEPVLSAGRTTMRRKHREPAWTTMLAQGCPVAATLPAHCRLALPIEHMDAIPEDLILQLTAALSESGVSAERLDLEFSESSLTADSDTLYYSLAALRDVGVGLVLSGLGTGVTSLTLLRDRVLGGLLTGLKLDRLLLLRDPMHAEAGHVLARTIVKLGGDFGLTTRADGIDTQETLAFLQDIGCQEGRGSVLGKPQTLPLFVSSYFQPDRSRRQS</sequence>
<dbReference type="EMBL" id="WOSW01000009">
    <property type="protein sequence ID" value="NHO32268.1"/>
    <property type="molecule type" value="Genomic_DNA"/>
</dbReference>
<evidence type="ECO:0000259" key="1">
    <source>
        <dbReference type="PROSITE" id="PS50883"/>
    </source>
</evidence>
<dbReference type="InterPro" id="IPR035919">
    <property type="entry name" value="EAL_sf"/>
</dbReference>
<evidence type="ECO:0000313" key="3">
    <source>
        <dbReference type="Proteomes" id="UP000615326"/>
    </source>
</evidence>
<dbReference type="SUPFAM" id="SSF141868">
    <property type="entry name" value="EAL domain-like"/>
    <property type="match status" value="1"/>
</dbReference>
<accession>A0ABX0KAP6</accession>
<evidence type="ECO:0000313" key="2">
    <source>
        <dbReference type="EMBL" id="NHO32268.1"/>
    </source>
</evidence>
<feature type="domain" description="EAL" evidence="1">
    <location>
        <begin position="1"/>
        <end position="259"/>
    </location>
</feature>
<dbReference type="InterPro" id="IPR050706">
    <property type="entry name" value="Cyclic-di-GMP_PDE-like"/>
</dbReference>
<name>A0ABX0KAP6_9PROT</name>
<dbReference type="SMART" id="SM00052">
    <property type="entry name" value="EAL"/>
    <property type="match status" value="1"/>
</dbReference>
<dbReference type="Pfam" id="PF00563">
    <property type="entry name" value="EAL"/>
    <property type="match status" value="1"/>
</dbReference>
<protein>
    <submittedName>
        <fullName evidence="2">EAL domain-containing protein</fullName>
    </submittedName>
</protein>
<gene>
    <name evidence="2" type="ORF">GOB84_06775</name>
</gene>
<dbReference type="InterPro" id="IPR001633">
    <property type="entry name" value="EAL_dom"/>
</dbReference>
<keyword evidence="3" id="KW-1185">Reference proteome</keyword>
<dbReference type="Proteomes" id="UP000615326">
    <property type="component" value="Unassembled WGS sequence"/>
</dbReference>
<reference evidence="2 3" key="1">
    <citation type="journal article" date="2020" name="Int. J. Syst. Evol. Microbiol.">
        <title>Novel acetic acid bacteria from cider fermentations: Acetobacter conturbans sp. nov. and Acetobacter fallax sp. nov.</title>
        <authorList>
            <person name="Sombolestani A.S."/>
            <person name="Cleenwerck I."/>
            <person name="Cnockaert M."/>
            <person name="Borremans W."/>
            <person name="Wieme A.D."/>
            <person name="De Vuyst L."/>
            <person name="Vandamme P."/>
        </authorList>
    </citation>
    <scope>NUCLEOTIDE SEQUENCE [LARGE SCALE GENOMIC DNA]</scope>
    <source>
        <strain evidence="2 3">LMG 1637</strain>
    </source>
</reference>
<organism evidence="2 3">
    <name type="scientific">Acetobacter fallax</name>
    <dbReference type="NCBI Taxonomy" id="1737473"/>
    <lineage>
        <taxon>Bacteria</taxon>
        <taxon>Pseudomonadati</taxon>
        <taxon>Pseudomonadota</taxon>
        <taxon>Alphaproteobacteria</taxon>
        <taxon>Acetobacterales</taxon>
        <taxon>Acetobacteraceae</taxon>
        <taxon>Acetobacter</taxon>
    </lineage>
</organism>
<comment type="caution">
    <text evidence="2">The sequence shown here is derived from an EMBL/GenBank/DDBJ whole genome shotgun (WGS) entry which is preliminary data.</text>
</comment>
<dbReference type="PANTHER" id="PTHR33121">
    <property type="entry name" value="CYCLIC DI-GMP PHOSPHODIESTERASE PDEF"/>
    <property type="match status" value="1"/>
</dbReference>
<proteinExistence type="predicted"/>
<dbReference type="RefSeq" id="WP_173576803.1">
    <property type="nucleotide sequence ID" value="NZ_WOSW01000009.1"/>
</dbReference>
<dbReference type="Gene3D" id="3.20.20.450">
    <property type="entry name" value="EAL domain"/>
    <property type="match status" value="1"/>
</dbReference>
<dbReference type="PROSITE" id="PS50883">
    <property type="entry name" value="EAL"/>
    <property type="match status" value="1"/>
</dbReference>
<dbReference type="PANTHER" id="PTHR33121:SF71">
    <property type="entry name" value="OXYGEN SENSOR PROTEIN DOSP"/>
    <property type="match status" value="1"/>
</dbReference>